<dbReference type="GO" id="GO:0035091">
    <property type="term" value="F:phosphatidylinositol binding"/>
    <property type="evidence" value="ECO:0007669"/>
    <property type="project" value="TreeGrafter"/>
</dbReference>
<accession>T1B6V9</accession>
<dbReference type="CDD" id="cd11524">
    <property type="entry name" value="SYLF"/>
    <property type="match status" value="1"/>
</dbReference>
<name>T1B6V9_9ZZZZ</name>
<gene>
    <name evidence="1" type="ORF">B1A_13608</name>
</gene>
<dbReference type="PANTHER" id="PTHR15629">
    <property type="entry name" value="SH3YL1 PROTEIN"/>
    <property type="match status" value="1"/>
</dbReference>
<protein>
    <recommendedName>
        <fullName evidence="2">Ysc84 actin-binding domain-containing protein</fullName>
    </recommendedName>
</protein>
<reference evidence="1" key="2">
    <citation type="journal article" date="2014" name="ISME J.">
        <title>Microbial stratification in low pH oxic and suboxic macroscopic growths along an acid mine drainage.</title>
        <authorList>
            <person name="Mendez-Garcia C."/>
            <person name="Mesa V."/>
            <person name="Sprenger R.R."/>
            <person name="Richter M."/>
            <person name="Diez M.S."/>
            <person name="Solano J."/>
            <person name="Bargiela R."/>
            <person name="Golyshina O.V."/>
            <person name="Manteca A."/>
            <person name="Ramos J.L."/>
            <person name="Gallego J.R."/>
            <person name="Llorente I."/>
            <person name="Martins Dos Santos V.A."/>
            <person name="Jensen O.N."/>
            <person name="Pelaez A.I."/>
            <person name="Sanchez J."/>
            <person name="Ferrer M."/>
        </authorList>
    </citation>
    <scope>NUCLEOTIDE SEQUENCE</scope>
</reference>
<reference evidence="1" key="1">
    <citation type="submission" date="2013-08" db="EMBL/GenBank/DDBJ databases">
        <authorList>
            <person name="Mendez C."/>
            <person name="Richter M."/>
            <person name="Ferrer M."/>
            <person name="Sanchez J."/>
        </authorList>
    </citation>
    <scope>NUCLEOTIDE SEQUENCE</scope>
</reference>
<dbReference type="AlphaFoldDB" id="T1B6V9"/>
<evidence type="ECO:0008006" key="2">
    <source>
        <dbReference type="Google" id="ProtNLM"/>
    </source>
</evidence>
<dbReference type="PANTHER" id="PTHR15629:SF2">
    <property type="entry name" value="SH3 DOMAIN-CONTAINING YSC84-LIKE PROTEIN 1"/>
    <property type="match status" value="1"/>
</dbReference>
<dbReference type="InterPro" id="IPR051702">
    <property type="entry name" value="SH3_domain_YSC84-like"/>
</dbReference>
<organism evidence="1">
    <name type="scientific">mine drainage metagenome</name>
    <dbReference type="NCBI Taxonomy" id="410659"/>
    <lineage>
        <taxon>unclassified sequences</taxon>
        <taxon>metagenomes</taxon>
        <taxon>ecological metagenomes</taxon>
    </lineage>
</organism>
<comment type="caution">
    <text evidence="1">The sequence shown here is derived from an EMBL/GenBank/DDBJ whole genome shotgun (WGS) entry which is preliminary data.</text>
</comment>
<sequence>MRIRSRVFAALAGTLFALATVAAHAQALQEGRLLLAAQVLNDLRGTRDQGIPKWLLKRAYAVAVIPGLTKVAFFFGGRFGHGVLVARTPNGGFSSPVFITLAGGSFGFQWGVQKTDLVLVFTSRKGVAG</sequence>
<proteinExistence type="predicted"/>
<dbReference type="EMBL" id="AUZX01009965">
    <property type="protein sequence ID" value="EQD49965.1"/>
    <property type="molecule type" value="Genomic_DNA"/>
</dbReference>
<evidence type="ECO:0000313" key="1">
    <source>
        <dbReference type="EMBL" id="EQD49965.1"/>
    </source>
</evidence>